<protein>
    <recommendedName>
        <fullName evidence="7">Nucleolar pre-ribosomal-associated protein 1 C-terminal domain-containing protein</fullName>
    </recommendedName>
</protein>
<dbReference type="Pfam" id="PF16201">
    <property type="entry name" value="NopRA1"/>
    <property type="match status" value="1"/>
</dbReference>
<feature type="domain" description="URB1 central HEAT repeat" evidence="4">
    <location>
        <begin position="662"/>
        <end position="848"/>
    </location>
</feature>
<evidence type="ECO:0000256" key="1">
    <source>
        <dbReference type="SAM" id="MobiDB-lite"/>
    </source>
</evidence>
<dbReference type="Gene3D" id="1.25.10.10">
    <property type="entry name" value="Leucine-rich Repeat Variant"/>
    <property type="match status" value="1"/>
</dbReference>
<dbReference type="InterPro" id="IPR032436">
    <property type="entry name" value="URB1_C"/>
</dbReference>
<feature type="domain" description="URB1 N-terminal" evidence="2">
    <location>
        <begin position="104"/>
        <end position="440"/>
    </location>
</feature>
<dbReference type="PANTHER" id="PTHR13500:SF0">
    <property type="entry name" value="NUCLEOLAR PRE-RIBOSOMAL-ASSOCIATED PROTEIN 1"/>
    <property type="match status" value="1"/>
</dbReference>
<gene>
    <name evidence="5" type="ORF">K435DRAFT_717738</name>
</gene>
<dbReference type="GO" id="GO:0000466">
    <property type="term" value="P:maturation of 5.8S rRNA from tricistronic rRNA transcript (SSU-rRNA, 5.8S rRNA, LSU-rRNA)"/>
    <property type="evidence" value="ECO:0007669"/>
    <property type="project" value="TreeGrafter"/>
</dbReference>
<dbReference type="InterPro" id="IPR021714">
    <property type="entry name" value="URB1_N"/>
</dbReference>
<feature type="region of interest" description="Disordered" evidence="1">
    <location>
        <begin position="1"/>
        <end position="38"/>
    </location>
</feature>
<feature type="region of interest" description="Disordered" evidence="1">
    <location>
        <begin position="360"/>
        <end position="379"/>
    </location>
</feature>
<dbReference type="Proteomes" id="UP000297245">
    <property type="component" value="Unassembled WGS sequence"/>
</dbReference>
<accession>A0A4S8MH23</accession>
<evidence type="ECO:0000313" key="5">
    <source>
        <dbReference type="EMBL" id="THV01983.1"/>
    </source>
</evidence>
<reference evidence="5 6" key="1">
    <citation type="journal article" date="2019" name="Nat. Ecol. Evol.">
        <title>Megaphylogeny resolves global patterns of mushroom evolution.</title>
        <authorList>
            <person name="Varga T."/>
            <person name="Krizsan K."/>
            <person name="Foldi C."/>
            <person name="Dima B."/>
            <person name="Sanchez-Garcia M."/>
            <person name="Sanchez-Ramirez S."/>
            <person name="Szollosi G.J."/>
            <person name="Szarkandi J.G."/>
            <person name="Papp V."/>
            <person name="Albert L."/>
            <person name="Andreopoulos W."/>
            <person name="Angelini C."/>
            <person name="Antonin V."/>
            <person name="Barry K.W."/>
            <person name="Bougher N.L."/>
            <person name="Buchanan P."/>
            <person name="Buyck B."/>
            <person name="Bense V."/>
            <person name="Catcheside P."/>
            <person name="Chovatia M."/>
            <person name="Cooper J."/>
            <person name="Damon W."/>
            <person name="Desjardin D."/>
            <person name="Finy P."/>
            <person name="Geml J."/>
            <person name="Haridas S."/>
            <person name="Hughes K."/>
            <person name="Justo A."/>
            <person name="Karasinski D."/>
            <person name="Kautmanova I."/>
            <person name="Kiss B."/>
            <person name="Kocsube S."/>
            <person name="Kotiranta H."/>
            <person name="LaButti K.M."/>
            <person name="Lechner B.E."/>
            <person name="Liimatainen K."/>
            <person name="Lipzen A."/>
            <person name="Lukacs Z."/>
            <person name="Mihaltcheva S."/>
            <person name="Morgado L.N."/>
            <person name="Niskanen T."/>
            <person name="Noordeloos M.E."/>
            <person name="Ohm R.A."/>
            <person name="Ortiz-Santana B."/>
            <person name="Ovrebo C."/>
            <person name="Racz N."/>
            <person name="Riley R."/>
            <person name="Savchenko A."/>
            <person name="Shiryaev A."/>
            <person name="Soop K."/>
            <person name="Spirin V."/>
            <person name="Szebenyi C."/>
            <person name="Tomsovsky M."/>
            <person name="Tulloss R.E."/>
            <person name="Uehling J."/>
            <person name="Grigoriev I.V."/>
            <person name="Vagvolgyi C."/>
            <person name="Papp T."/>
            <person name="Martin F.M."/>
            <person name="Miettinen O."/>
            <person name="Hibbett D.S."/>
            <person name="Nagy L.G."/>
        </authorList>
    </citation>
    <scope>NUCLEOTIDE SEQUENCE [LARGE SCALE GENOMIC DNA]</scope>
    <source>
        <strain evidence="5 6">CBS 962.96</strain>
    </source>
</reference>
<feature type="compositionally biased region" description="Basic and acidic residues" evidence="1">
    <location>
        <begin position="361"/>
        <end position="376"/>
    </location>
</feature>
<dbReference type="OrthoDB" id="72892at2759"/>
<evidence type="ECO:0000259" key="4">
    <source>
        <dbReference type="Pfam" id="PF26140"/>
    </source>
</evidence>
<dbReference type="Pfam" id="PF11707">
    <property type="entry name" value="Npa1"/>
    <property type="match status" value="1"/>
</dbReference>
<dbReference type="GO" id="GO:0000463">
    <property type="term" value="P:maturation of LSU-rRNA from tricistronic rRNA transcript (SSU-rRNA, 5.8S rRNA, LSU-rRNA)"/>
    <property type="evidence" value="ECO:0007669"/>
    <property type="project" value="TreeGrafter"/>
</dbReference>
<dbReference type="PANTHER" id="PTHR13500">
    <property type="entry name" value="NUCLEOLAR PRERIBOSOMAL-ASSOCIATED PROTEIN 1"/>
    <property type="match status" value="1"/>
</dbReference>
<evidence type="ECO:0000259" key="3">
    <source>
        <dbReference type="Pfam" id="PF16201"/>
    </source>
</evidence>
<evidence type="ECO:0000259" key="2">
    <source>
        <dbReference type="Pfam" id="PF11707"/>
    </source>
</evidence>
<dbReference type="InterPro" id="IPR059018">
    <property type="entry name" value="HEAT_URB1"/>
</dbReference>
<dbReference type="InterPro" id="IPR011989">
    <property type="entry name" value="ARM-like"/>
</dbReference>
<dbReference type="InterPro" id="IPR039844">
    <property type="entry name" value="URB1"/>
</dbReference>
<sequence length="2063" mass="232909">MAPKSKTRPFYTAGREPPRKRARLDENSRPKTNTVSLKPAQPTNYLTVDDLQTALGVQHSDALAKALTTIRNQLTLKQSEIPISPADSRLTLVQQWMGRAPGASDIFKLWETTDSKQSALISLFVSVLSSIVNLLSCNYTYHELGTPIIKTLLSPQWTRKINSYIGGPHIDLLLSTLKLLNSVTNFASGRERKSVLELFPWEMKNLQRLLNMRRKGKASEGIDVLDKPDIRTLYIFFLTSFIDSDASTQVKSTFLEQHRDAFLAVFKGLNQDPYPVVRKFLELCWSGLWSDLKVKRTMKIGLFNEITIGHLMKLYDRADAEDEDPEHVPADLVHHFLLAICTRPGQGICFKDQGWYPPDIDGERTRDDPDHEETRNRPRGGRIYNKILANVLKTLKANEDPRQQELTLKILTACPELVAGFWSGAGLTLEPRLSSRWIANVSLLGTIISLPVPKNSFLLPTHSDALTRSSSTNVMYQPIPPPLPAIIENILPSVNTKNHFSKGLQSNNGLVMHCTALALSKCLLKYQHVRQLFREIAESLQETEQDGQWRKRLKDLEREVRRRVPDFQVVLAFLHHAEEGAKNALLGESAHRLLWLYHSCLPEMVAGTKFDVGKLLSSVETANDGARMREGNSESWLPSDKLHDVKQLHILKLLGASDQFSWSAKSNSSKHTNLYVLLKALALCNIPSVAQVLASLLERMLSNSILFQEDPEESGIWLSCLPQIQRPSNASMSPDGAALTDEIESVVVFLDDCIQRCSKSPYRYIDELHAMFDNSISDSTNTPLPHPTLSPLLMTTLEQLTIKVTNKLLSPSDVLALSTFMRKLVFRLSSQTEDLQFLRTYTSKVDEALGIERLFPEYPVLSNGIRREVGILLHSLKYEVSFSHPSMDARDESIQEFPLGAEVPLMPSNALKAYELVDRVRLVEKPLRVEDVCRLTDLVSRLHPQALSELFQQLYPFRRLLWGGVEMSSVESKSIVPSFEILLLSSNNEDLVEPTRQNIFIISALTRSPNIAHLRRAVRAITHALVTSEESQVVEALLYLVRAILEQSYALLSPSDCATLKDFIFNQSSVLKSLFEGQCSNIGVHDVLRRIMNISLDPRDENDRRLASELSIHWIYAIKTSVFDGTEISNYAATWIKYGSSNDVFTLLDVFCDSDCHNPALLESILEALQVLKSLSKLDLDLQERLSQFLSLSNRYSNLDIIGDFVEMAISSGLPVGHDGLLIHDGMFSQVGVRWERRLNRSLSAEVNPFSYLNSASWSSSTARILRHAIYTYDVTVSDQVISPWLRSKMYQDHPTEELAQVLYAYLDCKHSNNINIPGNEGEFWFAQVPTLVKASASVALSEDVRGICGACVHLLVMLMPTKRIDLIEKIVEEVKDLSTSSLSKELLRTGYRCSAAHVSGTSDLLDAVVNHSLQWTVRRLAAGAHFDLEDQQTLHALICLLETVSTVKSHLAEPVFVVAIQQQLHNSLVLRLLSILLPKANLKPLVVNRYLQGIIQNPQFYRLCSYGEPGNVRAAIIDVLHVLFHLYPTNTCQPSHIEPLVPIYRGTVSLPDRKILSIFLLFEVQRKTSVASLLSQWSATPGTASSSVLEALQSIDSISVLRTCLHFPQWRTFEDEYSSDQESVRSREENLYDPVFLILLFTHVLAEDPPKTTFAWVELFRTNVVSLLLRSLSAKDEQIRELAASQIALLWKLSENADLQEKPHIFLILGLLRDAVLPSHGEVPVRLPSYTTLLLAHALRGVFYPSNFIYPLTARFLLQRPRLDVNDVPMLYNMLFSSGDHWRKDRGWIIRFLADGMQSTADWKVFKRRHTWDLLASLFQSSENDSTLRKGILEILANLTCIPQATTSLLLKSNLLTWIEMQLLDPKDEECIAWMRILENIMVIGNREKLEKVTDGEWRACIGRCIFSLLDRCKSMSTLSMLHLASGVLLRLSLLPGKPILDIDRLMTRVVQMIPDPELDDLASKSSQVRLELDNKTTTTANSSPPHGAFGLHEKEVVNPERSWGETIERLWRVSMISERKSMAWDYLTARLLVWRAVVGQDHSPIGEWARRQAVHALLNPT</sequence>
<evidence type="ECO:0000313" key="6">
    <source>
        <dbReference type="Proteomes" id="UP000297245"/>
    </source>
</evidence>
<dbReference type="GO" id="GO:0005730">
    <property type="term" value="C:nucleolus"/>
    <property type="evidence" value="ECO:0007669"/>
    <property type="project" value="TreeGrafter"/>
</dbReference>
<feature type="domain" description="URB1 C-terminal" evidence="3">
    <location>
        <begin position="1667"/>
        <end position="1859"/>
    </location>
</feature>
<organism evidence="5 6">
    <name type="scientific">Dendrothele bispora (strain CBS 962.96)</name>
    <dbReference type="NCBI Taxonomy" id="1314807"/>
    <lineage>
        <taxon>Eukaryota</taxon>
        <taxon>Fungi</taxon>
        <taxon>Dikarya</taxon>
        <taxon>Basidiomycota</taxon>
        <taxon>Agaricomycotina</taxon>
        <taxon>Agaricomycetes</taxon>
        <taxon>Agaricomycetidae</taxon>
        <taxon>Agaricales</taxon>
        <taxon>Agaricales incertae sedis</taxon>
        <taxon>Dendrothele</taxon>
    </lineage>
</organism>
<proteinExistence type="predicted"/>
<name>A0A4S8MH23_DENBC</name>
<dbReference type="InterPro" id="IPR016024">
    <property type="entry name" value="ARM-type_fold"/>
</dbReference>
<dbReference type="SUPFAM" id="SSF48371">
    <property type="entry name" value="ARM repeat"/>
    <property type="match status" value="3"/>
</dbReference>
<dbReference type="EMBL" id="ML179082">
    <property type="protein sequence ID" value="THV01983.1"/>
    <property type="molecule type" value="Genomic_DNA"/>
</dbReference>
<evidence type="ECO:0008006" key="7">
    <source>
        <dbReference type="Google" id="ProtNLM"/>
    </source>
</evidence>
<feature type="compositionally biased region" description="Basic and acidic residues" evidence="1">
    <location>
        <begin position="16"/>
        <end position="29"/>
    </location>
</feature>
<keyword evidence="6" id="KW-1185">Reference proteome</keyword>
<dbReference type="Pfam" id="PF26140">
    <property type="entry name" value="HEAT_URB1"/>
    <property type="match status" value="1"/>
</dbReference>